<feature type="region of interest" description="Disordered" evidence="1">
    <location>
        <begin position="1"/>
        <end position="26"/>
    </location>
</feature>
<dbReference type="KEGG" id="hut:Huta_0104"/>
<evidence type="ECO:0000256" key="1">
    <source>
        <dbReference type="SAM" id="MobiDB-lite"/>
    </source>
</evidence>
<keyword evidence="3" id="KW-1185">Reference proteome</keyword>
<evidence type="ECO:0000313" key="3">
    <source>
        <dbReference type="Proteomes" id="UP000002071"/>
    </source>
</evidence>
<proteinExistence type="predicted"/>
<dbReference type="HOGENOM" id="CLU_1269896_0_0_2"/>
<dbReference type="STRING" id="519442.Huta_0104"/>
<dbReference type="GeneID" id="8382366"/>
<dbReference type="Proteomes" id="UP000002071">
    <property type="component" value="Chromosome"/>
</dbReference>
<evidence type="ECO:0000313" key="2">
    <source>
        <dbReference type="EMBL" id="ACV10293.1"/>
    </source>
</evidence>
<dbReference type="Pfam" id="PF13384">
    <property type="entry name" value="HTH_23"/>
    <property type="match status" value="1"/>
</dbReference>
<protein>
    <submittedName>
        <fullName evidence="2">Uncharacterized protein</fullName>
    </submittedName>
</protein>
<dbReference type="AlphaFoldDB" id="C7NP02"/>
<sequence length="217" mass="24281">MSDQRDGADQLALSRGPTGPSQYTSPEAKARFAVAKYFGAGSDGQWSVEEIADALDISTRQVYRYINESEIGREVRETVAMTEAEWRLDAALALREEIERLEEIETALHERTTTVPTDFEEQTVEGTPTRDGQVILVDGDVYSLTIPVPNEYEKITDYGPDIEQIQKEKRQYIDQITTLLGLVDFDQHHPEHGPSEGSGTTPVQFREIDNGCDEQSG</sequence>
<dbReference type="EMBL" id="CP001687">
    <property type="protein sequence ID" value="ACV10293.1"/>
    <property type="molecule type" value="Genomic_DNA"/>
</dbReference>
<feature type="region of interest" description="Disordered" evidence="1">
    <location>
        <begin position="186"/>
        <end position="217"/>
    </location>
</feature>
<reference evidence="2 3" key="1">
    <citation type="journal article" date="2009" name="Stand. Genomic Sci.">
        <title>Complete genome sequence of Halorhabdus utahensis type strain (AX-2).</title>
        <authorList>
            <person name="Anderson I."/>
            <person name="Tindall B.J."/>
            <person name="Pomrenke H."/>
            <person name="Goker M."/>
            <person name="Lapidus A."/>
            <person name="Nolan M."/>
            <person name="Copeland A."/>
            <person name="Glavina Del Rio T."/>
            <person name="Chen F."/>
            <person name="Tice H."/>
            <person name="Cheng J.F."/>
            <person name="Lucas S."/>
            <person name="Chertkov O."/>
            <person name="Bruce D."/>
            <person name="Brettin T."/>
            <person name="Detter J.C."/>
            <person name="Han C."/>
            <person name="Goodwin L."/>
            <person name="Land M."/>
            <person name="Hauser L."/>
            <person name="Chang Y.J."/>
            <person name="Jeffries C.D."/>
            <person name="Pitluck S."/>
            <person name="Pati A."/>
            <person name="Mavromatis K."/>
            <person name="Ivanova N."/>
            <person name="Ovchinnikova G."/>
            <person name="Chen A."/>
            <person name="Palaniappan K."/>
            <person name="Chain P."/>
            <person name="Rohde M."/>
            <person name="Bristow J."/>
            <person name="Eisen J.A."/>
            <person name="Markowitz V."/>
            <person name="Hugenholtz P."/>
            <person name="Kyrpides N.C."/>
            <person name="Klenk H.P."/>
        </authorList>
    </citation>
    <scope>NUCLEOTIDE SEQUENCE [LARGE SCALE GENOMIC DNA]</scope>
    <source>
        <strain evidence="3">DSM 12940 / JCM 11049 / AX-2</strain>
    </source>
</reference>
<name>C7NP02_HALUD</name>
<accession>C7NP02</accession>
<dbReference type="RefSeq" id="WP_012795170.1">
    <property type="nucleotide sequence ID" value="NC_013158.1"/>
</dbReference>
<organism evidence="2 3">
    <name type="scientific">Halorhabdus utahensis (strain DSM 12940 / JCM 11049 / AX-2)</name>
    <dbReference type="NCBI Taxonomy" id="519442"/>
    <lineage>
        <taxon>Archaea</taxon>
        <taxon>Methanobacteriati</taxon>
        <taxon>Methanobacteriota</taxon>
        <taxon>Stenosarchaea group</taxon>
        <taxon>Halobacteria</taxon>
        <taxon>Halobacteriales</taxon>
        <taxon>Haloarculaceae</taxon>
        <taxon>Halorhabdus</taxon>
    </lineage>
</organism>
<gene>
    <name evidence="2" type="ordered locus">Huta_0104</name>
</gene>